<dbReference type="InterPro" id="IPR003439">
    <property type="entry name" value="ABC_transporter-like_ATP-bd"/>
</dbReference>
<name>A0ABS6CZM8_9FIRM</name>
<keyword evidence="2" id="KW-0677">Repeat</keyword>
<dbReference type="PANTHER" id="PTHR43790:SF9">
    <property type="entry name" value="GALACTOFURANOSE TRANSPORTER ATP-BINDING PROTEIN YTFR"/>
    <property type="match status" value="1"/>
</dbReference>
<evidence type="ECO:0000313" key="6">
    <source>
        <dbReference type="EMBL" id="MBU3874711.1"/>
    </source>
</evidence>
<feature type="domain" description="ABC transporter" evidence="5">
    <location>
        <begin position="256"/>
        <end position="506"/>
    </location>
</feature>
<organism evidence="6 7">
    <name type="scientific">Faecalicatena faecalis</name>
    <dbReference type="NCBI Taxonomy" id="2726362"/>
    <lineage>
        <taxon>Bacteria</taxon>
        <taxon>Bacillati</taxon>
        <taxon>Bacillota</taxon>
        <taxon>Clostridia</taxon>
        <taxon>Lachnospirales</taxon>
        <taxon>Lachnospiraceae</taxon>
        <taxon>Faecalicatena</taxon>
    </lineage>
</organism>
<dbReference type="GO" id="GO:0005524">
    <property type="term" value="F:ATP binding"/>
    <property type="evidence" value="ECO:0007669"/>
    <property type="project" value="UniProtKB-KW"/>
</dbReference>
<dbReference type="Pfam" id="PF00005">
    <property type="entry name" value="ABC_tran"/>
    <property type="match status" value="2"/>
</dbReference>
<proteinExistence type="predicted"/>
<evidence type="ECO:0000256" key="2">
    <source>
        <dbReference type="ARBA" id="ARBA00022737"/>
    </source>
</evidence>
<protein>
    <submittedName>
        <fullName evidence="6">Sugar ABC transporter ATP-binding protein</fullName>
    </submittedName>
</protein>
<dbReference type="RefSeq" id="WP_216239137.1">
    <property type="nucleotide sequence ID" value="NZ_JABACJ020000001.1"/>
</dbReference>
<evidence type="ECO:0000256" key="1">
    <source>
        <dbReference type="ARBA" id="ARBA00022448"/>
    </source>
</evidence>
<evidence type="ECO:0000256" key="3">
    <source>
        <dbReference type="ARBA" id="ARBA00022741"/>
    </source>
</evidence>
<dbReference type="InterPro" id="IPR017871">
    <property type="entry name" value="ABC_transporter-like_CS"/>
</dbReference>
<dbReference type="PROSITE" id="PS50893">
    <property type="entry name" value="ABC_TRANSPORTER_2"/>
    <property type="match status" value="2"/>
</dbReference>
<evidence type="ECO:0000256" key="4">
    <source>
        <dbReference type="ARBA" id="ARBA00022840"/>
    </source>
</evidence>
<keyword evidence="4 6" id="KW-0067">ATP-binding</keyword>
<comment type="caution">
    <text evidence="6">The sequence shown here is derived from an EMBL/GenBank/DDBJ whole genome shotgun (WGS) entry which is preliminary data.</text>
</comment>
<reference evidence="6 7" key="1">
    <citation type="submission" date="2021-06" db="EMBL/GenBank/DDBJ databases">
        <title>Faecalicatena sp. nov. isolated from porcine feces.</title>
        <authorList>
            <person name="Oh B.S."/>
            <person name="Lee J.H."/>
        </authorList>
    </citation>
    <scope>NUCLEOTIDE SEQUENCE [LARGE SCALE GENOMIC DNA]</scope>
    <source>
        <strain evidence="6 7">AGMB00832</strain>
    </source>
</reference>
<keyword evidence="7" id="KW-1185">Reference proteome</keyword>
<dbReference type="EMBL" id="JABACJ020000001">
    <property type="protein sequence ID" value="MBU3874711.1"/>
    <property type="molecule type" value="Genomic_DNA"/>
</dbReference>
<dbReference type="CDD" id="cd03215">
    <property type="entry name" value="ABC_Carb_Monos_II"/>
    <property type="match status" value="1"/>
</dbReference>
<dbReference type="PROSITE" id="PS00211">
    <property type="entry name" value="ABC_TRANSPORTER_1"/>
    <property type="match status" value="1"/>
</dbReference>
<evidence type="ECO:0000259" key="5">
    <source>
        <dbReference type="PROSITE" id="PS50893"/>
    </source>
</evidence>
<dbReference type="InterPro" id="IPR050107">
    <property type="entry name" value="ABC_carbohydrate_import_ATPase"/>
</dbReference>
<dbReference type="Proteomes" id="UP000723714">
    <property type="component" value="Unassembled WGS sequence"/>
</dbReference>
<dbReference type="CDD" id="cd03216">
    <property type="entry name" value="ABC_Carb_Monos_I"/>
    <property type="match status" value="1"/>
</dbReference>
<dbReference type="PANTHER" id="PTHR43790">
    <property type="entry name" value="CARBOHYDRATE TRANSPORT ATP-BINDING PROTEIN MG119-RELATED"/>
    <property type="match status" value="1"/>
</dbReference>
<feature type="domain" description="ABC transporter" evidence="5">
    <location>
        <begin position="7"/>
        <end position="242"/>
    </location>
</feature>
<evidence type="ECO:0000313" key="7">
    <source>
        <dbReference type="Proteomes" id="UP000723714"/>
    </source>
</evidence>
<dbReference type="SMART" id="SM00382">
    <property type="entry name" value="AAA"/>
    <property type="match status" value="2"/>
</dbReference>
<gene>
    <name evidence="6" type="ORF">HGO97_002640</name>
</gene>
<accession>A0ABS6CZM8</accession>
<sequence>MDNQAILRFEGATKRFGDFVAVDHVDFEVHNKEIVSIIGENGAGKSTFCKMLTGVYSIDDGDMYFEGKKVSYKNTTESMKAGISMVYQERNLVGMLTGAQNICLGHEPGKGILSEQKAYERAVEIRERLHLKIPLDVPVEELGAGEQQLIEIMRSFYNNPKVLILDEPTASLGEGEVEPFLKFIKEIRNEMDIAVIFISHKIEELFAISDRIVVLTDGRNTLTDKVENLTQVKVITAMLRTGKSYGRVEVVKKDFEQLPVLLDVDKIKYDGREHHLKFQIHKGEVVGFYGLVGSGRTECAESLFGLRKSEKSFQFNGENITKANTRDMIEKGLIMTPEKRSNGIFKSLSLVDNICNLFLKKKLAGRGIGIVSRGKSREFSNQILKDNDVKYYSSAQAISGLSGGNIQKIIIGRSIAIENIHVLILDEPTNGIDVGAKFEIYQKIRQLTDHKEESKRIGILFISSEIDELLNVCDKIYVFADGNIIQGFDRQEFDKQDILSVAVRGKRTDE</sequence>
<dbReference type="InterPro" id="IPR003593">
    <property type="entry name" value="AAA+_ATPase"/>
</dbReference>
<keyword evidence="1" id="KW-0813">Transport</keyword>
<keyword evidence="3" id="KW-0547">Nucleotide-binding</keyword>